<protein>
    <submittedName>
        <fullName evidence="2">Helix-turn-helix domain-containing protein</fullName>
    </submittedName>
</protein>
<name>A0A8J7HKW2_9NOST</name>
<dbReference type="SUPFAM" id="SSF46689">
    <property type="entry name" value="Homeodomain-like"/>
    <property type="match status" value="1"/>
</dbReference>
<comment type="caution">
    <text evidence="2">The sequence shown here is derived from an EMBL/GenBank/DDBJ whole genome shotgun (WGS) entry which is preliminary data.</text>
</comment>
<gene>
    <name evidence="2" type="ORF">I8748_00420</name>
</gene>
<accession>A0A8J7HKW2</accession>
<dbReference type="InterPro" id="IPR009057">
    <property type="entry name" value="Homeodomain-like_sf"/>
</dbReference>
<dbReference type="Pfam" id="PF13565">
    <property type="entry name" value="HTH_32"/>
    <property type="match status" value="1"/>
</dbReference>
<evidence type="ECO:0000313" key="2">
    <source>
        <dbReference type="EMBL" id="MBH8560685.1"/>
    </source>
</evidence>
<dbReference type="AlphaFoldDB" id="A0A8J7HKW2"/>
<feature type="region of interest" description="Disordered" evidence="1">
    <location>
        <begin position="149"/>
        <end position="176"/>
    </location>
</feature>
<proteinExistence type="predicted"/>
<sequence length="176" mass="20373">MKISKYGECIYRGNKNMGARLRVFLTSEQDRTLLNLKTADVPQKVKDRAEVIRLNAHGWYVEKIAAHVNWNSQTVREVLHSWEKYGLEGLWELPGRGGKSKWKQEDIAFLEETLKKEPRTYNSVQLAQKLESERSVKLSPDRLRRVLKKRGSFGNEQGRVIKTSKIESSNKSSKQT</sequence>
<organism evidence="2 3">
    <name type="scientific">Amazonocrinis nigriterrae CENA67</name>
    <dbReference type="NCBI Taxonomy" id="2794033"/>
    <lineage>
        <taxon>Bacteria</taxon>
        <taxon>Bacillati</taxon>
        <taxon>Cyanobacteriota</taxon>
        <taxon>Cyanophyceae</taxon>
        <taxon>Nostocales</taxon>
        <taxon>Nostocaceae</taxon>
        <taxon>Amazonocrinis</taxon>
        <taxon>Amazonocrinis nigriterrae</taxon>
    </lineage>
</organism>
<feature type="compositionally biased region" description="Polar residues" evidence="1">
    <location>
        <begin position="166"/>
        <end position="176"/>
    </location>
</feature>
<keyword evidence="3" id="KW-1185">Reference proteome</keyword>
<evidence type="ECO:0000256" key="1">
    <source>
        <dbReference type="SAM" id="MobiDB-lite"/>
    </source>
</evidence>
<dbReference type="Proteomes" id="UP000632766">
    <property type="component" value="Unassembled WGS sequence"/>
</dbReference>
<reference evidence="2 3" key="1">
    <citation type="journal article" date="2021" name="Int. J. Syst. Evol. Microbiol.">
        <title>Amazonocrinis nigriterrae gen. nov., sp. nov., Atlanticothrix silvestris gen. nov., sp. nov. and Dendronalium phyllosphericum gen. nov., sp. nov., nostocacean cyanobacteria from Brazilian environments.</title>
        <authorList>
            <person name="Alvarenga D.O."/>
            <person name="Andreote A.P.D."/>
            <person name="Branco L.H.Z."/>
            <person name="Delbaje E."/>
            <person name="Cruz R.B."/>
            <person name="Varani A.M."/>
            <person name="Fiore M.F."/>
        </authorList>
    </citation>
    <scope>NUCLEOTIDE SEQUENCE [LARGE SCALE GENOMIC DNA]</scope>
    <source>
        <strain evidence="2 3">CENA67</strain>
    </source>
</reference>
<dbReference type="EMBL" id="JAECZC010000001">
    <property type="protein sequence ID" value="MBH8560685.1"/>
    <property type="molecule type" value="Genomic_DNA"/>
</dbReference>
<evidence type="ECO:0000313" key="3">
    <source>
        <dbReference type="Proteomes" id="UP000632766"/>
    </source>
</evidence>